<dbReference type="GO" id="GO:0005764">
    <property type="term" value="C:lysosome"/>
    <property type="evidence" value="ECO:0000318"/>
    <property type="project" value="GO_Central"/>
</dbReference>
<dbReference type="InterPro" id="IPR025661">
    <property type="entry name" value="Pept_asp_AS"/>
</dbReference>
<dbReference type="AlphaFoldDB" id="K3ZN05"/>
<dbReference type="STRING" id="4555.K3ZN05"/>
<reference evidence="5" key="2">
    <citation type="submission" date="2018-08" db="UniProtKB">
        <authorList>
            <consortium name="EnsemblPlants"/>
        </authorList>
    </citation>
    <scope>IDENTIFICATION</scope>
    <source>
        <strain evidence="5">Yugu1</strain>
    </source>
</reference>
<dbReference type="HOGENOM" id="CLU_012184_8_1_1"/>
<dbReference type="Pfam" id="PF00112">
    <property type="entry name" value="Peptidase_C1"/>
    <property type="match status" value="1"/>
</dbReference>
<evidence type="ECO:0000256" key="1">
    <source>
        <dbReference type="ARBA" id="ARBA00008455"/>
    </source>
</evidence>
<dbReference type="PRINTS" id="PR00705">
    <property type="entry name" value="PAPAIN"/>
</dbReference>
<dbReference type="OMA" id="ASSCIDW"/>
<protein>
    <recommendedName>
        <fullName evidence="4">Peptidase C1A papain C-terminal domain-containing protein</fullName>
    </recommendedName>
</protein>
<evidence type="ECO:0000256" key="2">
    <source>
        <dbReference type="ARBA" id="ARBA00022729"/>
    </source>
</evidence>
<proteinExistence type="inferred from homology"/>
<dbReference type="InterPro" id="IPR000668">
    <property type="entry name" value="Peptidase_C1A_C"/>
</dbReference>
<dbReference type="EnsemblPlants" id="KQK94765">
    <property type="protein sequence ID" value="KQK94765"/>
    <property type="gene ID" value="SETIT_027978mg"/>
</dbReference>
<evidence type="ECO:0000313" key="5">
    <source>
        <dbReference type="EnsemblPlants" id="KQK94765"/>
    </source>
</evidence>
<dbReference type="Proteomes" id="UP000004995">
    <property type="component" value="Unassembled WGS sequence"/>
</dbReference>
<dbReference type="CDD" id="cd02248">
    <property type="entry name" value="Peptidase_C1A"/>
    <property type="match status" value="1"/>
</dbReference>
<dbReference type="eggNOG" id="KOG1543">
    <property type="taxonomic scope" value="Eukaryota"/>
</dbReference>
<dbReference type="SUPFAM" id="SSF54001">
    <property type="entry name" value="Cysteine proteinases"/>
    <property type="match status" value="1"/>
</dbReference>
<feature type="domain" description="Peptidase C1A papain C-terminal" evidence="4">
    <location>
        <begin position="43"/>
        <end position="255"/>
    </location>
</feature>
<keyword evidence="2" id="KW-0732">Signal</keyword>
<dbReference type="InterPro" id="IPR013128">
    <property type="entry name" value="Peptidase_C1A"/>
</dbReference>
<evidence type="ECO:0000313" key="6">
    <source>
        <dbReference type="Proteomes" id="UP000004995"/>
    </source>
</evidence>
<name>K3ZN05_SETIT</name>
<dbReference type="PROSITE" id="PS00139">
    <property type="entry name" value="THIOL_PROTEASE_CYS"/>
    <property type="match status" value="1"/>
</dbReference>
<dbReference type="MEROPS" id="C01.154"/>
<evidence type="ECO:0000259" key="4">
    <source>
        <dbReference type="SMART" id="SM00645"/>
    </source>
</evidence>
<organism evidence="5 6">
    <name type="scientific">Setaria italica</name>
    <name type="common">Foxtail millet</name>
    <name type="synonym">Panicum italicum</name>
    <dbReference type="NCBI Taxonomy" id="4555"/>
    <lineage>
        <taxon>Eukaryota</taxon>
        <taxon>Viridiplantae</taxon>
        <taxon>Streptophyta</taxon>
        <taxon>Embryophyta</taxon>
        <taxon>Tracheophyta</taxon>
        <taxon>Spermatophyta</taxon>
        <taxon>Magnoliopsida</taxon>
        <taxon>Liliopsida</taxon>
        <taxon>Poales</taxon>
        <taxon>Poaceae</taxon>
        <taxon>PACMAD clade</taxon>
        <taxon>Panicoideae</taxon>
        <taxon>Panicodae</taxon>
        <taxon>Paniceae</taxon>
        <taxon>Cenchrinae</taxon>
        <taxon>Setaria</taxon>
    </lineage>
</organism>
<dbReference type="InterPro" id="IPR000169">
    <property type="entry name" value="Pept_cys_AS"/>
</dbReference>
<dbReference type="GO" id="GO:0051603">
    <property type="term" value="P:proteolysis involved in protein catabolic process"/>
    <property type="evidence" value="ECO:0000318"/>
    <property type="project" value="GO_Central"/>
</dbReference>
<keyword evidence="6" id="KW-1185">Reference proteome</keyword>
<dbReference type="InParanoid" id="K3ZN05"/>
<dbReference type="SMART" id="SM00645">
    <property type="entry name" value="Pept_C1"/>
    <property type="match status" value="1"/>
</dbReference>
<evidence type="ECO:0000256" key="3">
    <source>
        <dbReference type="ARBA" id="ARBA00023157"/>
    </source>
</evidence>
<comment type="similarity">
    <text evidence="1">Belongs to the peptidase C1 family.</text>
</comment>
<dbReference type="InterPro" id="IPR039417">
    <property type="entry name" value="Peptidase_C1A_papain-like"/>
</dbReference>
<dbReference type="PROSITE" id="PS00640">
    <property type="entry name" value="THIOL_PROTEASE_ASN"/>
    <property type="match status" value="1"/>
</dbReference>
<dbReference type="GO" id="GO:0005615">
    <property type="term" value="C:extracellular space"/>
    <property type="evidence" value="ECO:0000318"/>
    <property type="project" value="GO_Central"/>
</dbReference>
<keyword evidence="3" id="KW-1015">Disulfide bond</keyword>
<reference evidence="6" key="1">
    <citation type="journal article" date="2012" name="Nat. Biotechnol.">
        <title>Reference genome sequence of the model plant Setaria.</title>
        <authorList>
            <person name="Bennetzen J.L."/>
            <person name="Schmutz J."/>
            <person name="Wang H."/>
            <person name="Percifield R."/>
            <person name="Hawkins J."/>
            <person name="Pontaroli A.C."/>
            <person name="Estep M."/>
            <person name="Feng L."/>
            <person name="Vaughn J.N."/>
            <person name="Grimwood J."/>
            <person name="Jenkins J."/>
            <person name="Barry K."/>
            <person name="Lindquist E."/>
            <person name="Hellsten U."/>
            <person name="Deshpande S."/>
            <person name="Wang X."/>
            <person name="Wu X."/>
            <person name="Mitros T."/>
            <person name="Triplett J."/>
            <person name="Yang X."/>
            <person name="Ye C.Y."/>
            <person name="Mauro-Herrera M."/>
            <person name="Wang L."/>
            <person name="Li P."/>
            <person name="Sharma M."/>
            <person name="Sharma R."/>
            <person name="Ronald P.C."/>
            <person name="Panaud O."/>
            <person name="Kellogg E.A."/>
            <person name="Brutnell T.P."/>
            <person name="Doust A.N."/>
            <person name="Tuskan G.A."/>
            <person name="Rokhsar D."/>
            <person name="Devos K.M."/>
        </authorList>
    </citation>
    <scope>NUCLEOTIDE SEQUENCE [LARGE SCALE GENOMIC DNA]</scope>
    <source>
        <strain evidence="6">cv. Yugu1</strain>
    </source>
</reference>
<sequence length="256" mass="27907">MVQLGFAILFSIEKTRSFNICAQVYALCIMAGEGMRLMDSVLASSCIDWRMMAVVTAAKNQGACGSCWAFTSVATMESAQAIHTRTVPPLLSEQLLVDCDGYDLGCRGGFLGNAFRWVIQIGGITWAPLYPYIGMSGMCQRFKPAAVRLRSYRWVVPNEVSLMQAVAQQPVEHYYGGVYDGRCFWNGVYIGGACGTAPNHAIAIVGYGTKPGGTKYWIGKNSWSGSWGDKGFVYLLRDSARVGVCGVAQQARYPII</sequence>
<dbReference type="Gramene" id="KQK94765">
    <property type="protein sequence ID" value="KQK94765"/>
    <property type="gene ID" value="SETIT_027978mg"/>
</dbReference>
<dbReference type="Gene3D" id="3.90.70.10">
    <property type="entry name" value="Cysteine proteinases"/>
    <property type="match status" value="1"/>
</dbReference>
<dbReference type="InterPro" id="IPR038765">
    <property type="entry name" value="Papain-like_cys_pep_sf"/>
</dbReference>
<dbReference type="EMBL" id="AGNK02004991">
    <property type="status" value="NOT_ANNOTATED_CDS"/>
    <property type="molecule type" value="Genomic_DNA"/>
</dbReference>
<dbReference type="PANTHER" id="PTHR12411">
    <property type="entry name" value="CYSTEINE PROTEASE FAMILY C1-RELATED"/>
    <property type="match status" value="1"/>
</dbReference>
<accession>K3ZN05</accession>
<dbReference type="GO" id="GO:0004197">
    <property type="term" value="F:cysteine-type endopeptidase activity"/>
    <property type="evidence" value="ECO:0000318"/>
    <property type="project" value="GO_Central"/>
</dbReference>